<feature type="region of interest" description="Disordered" evidence="8">
    <location>
        <begin position="1"/>
        <end position="63"/>
    </location>
</feature>
<name>A0A0D9XZF0_9ORYZ</name>
<accession>A0A0D9XZF0</accession>
<dbReference type="SUPFAM" id="SSF54001">
    <property type="entry name" value="Cysteine proteinases"/>
    <property type="match status" value="1"/>
</dbReference>
<dbReference type="Gene3D" id="2.60.210.10">
    <property type="entry name" value="Apoptosis, Tumor Necrosis Factor Receptor Associated Protein 2, Chain A"/>
    <property type="match status" value="1"/>
</dbReference>
<evidence type="ECO:0000256" key="8">
    <source>
        <dbReference type="SAM" id="MobiDB-lite"/>
    </source>
</evidence>
<dbReference type="SMART" id="SM00061">
    <property type="entry name" value="MATH"/>
    <property type="match status" value="1"/>
</dbReference>
<dbReference type="PROSITE" id="PS50235">
    <property type="entry name" value="USP_3"/>
    <property type="match status" value="1"/>
</dbReference>
<keyword evidence="5" id="KW-0833">Ubl conjugation pathway</keyword>
<dbReference type="FunFam" id="3.10.20.90:FF:000034">
    <property type="entry name" value="Ubiquitin carboxyl-terminal hydrolase 13"/>
    <property type="match status" value="1"/>
</dbReference>
<evidence type="ECO:0000259" key="10">
    <source>
        <dbReference type="PROSITE" id="PS50235"/>
    </source>
</evidence>
<dbReference type="PROSITE" id="PS50144">
    <property type="entry name" value="MATH"/>
    <property type="match status" value="1"/>
</dbReference>
<dbReference type="GO" id="GO:0031647">
    <property type="term" value="P:regulation of protein stability"/>
    <property type="evidence" value="ECO:0007669"/>
    <property type="project" value="TreeGrafter"/>
</dbReference>
<dbReference type="GO" id="GO:0005829">
    <property type="term" value="C:cytosol"/>
    <property type="evidence" value="ECO:0007669"/>
    <property type="project" value="TreeGrafter"/>
</dbReference>
<dbReference type="CDD" id="cd02659">
    <property type="entry name" value="peptidase_C19C"/>
    <property type="match status" value="1"/>
</dbReference>
<dbReference type="Pfam" id="PF00443">
    <property type="entry name" value="UCH"/>
    <property type="match status" value="1"/>
</dbReference>
<dbReference type="PROSITE" id="PS00972">
    <property type="entry name" value="USP_1"/>
    <property type="match status" value="1"/>
</dbReference>
<evidence type="ECO:0000256" key="3">
    <source>
        <dbReference type="ARBA" id="ARBA00012759"/>
    </source>
</evidence>
<dbReference type="GO" id="GO:0005634">
    <property type="term" value="C:nucleus"/>
    <property type="evidence" value="ECO:0007669"/>
    <property type="project" value="TreeGrafter"/>
</dbReference>
<reference evidence="11" key="3">
    <citation type="submission" date="2015-04" db="UniProtKB">
        <authorList>
            <consortium name="EnsemblPlants"/>
        </authorList>
    </citation>
    <scope>IDENTIFICATION</scope>
</reference>
<dbReference type="Gene3D" id="3.10.20.90">
    <property type="entry name" value="Phosphatidylinositol 3-kinase Catalytic Subunit, Chain A, domain 1"/>
    <property type="match status" value="2"/>
</dbReference>
<keyword evidence="7" id="KW-0788">Thiol protease</keyword>
<dbReference type="CDD" id="cd00121">
    <property type="entry name" value="MATH"/>
    <property type="match status" value="1"/>
</dbReference>
<dbReference type="FunFam" id="3.10.20.90:FF:000050">
    <property type="entry name" value="Ubiquitin carboxyl-terminal hydrolase 13"/>
    <property type="match status" value="1"/>
</dbReference>
<keyword evidence="4" id="KW-0645">Protease</keyword>
<feature type="compositionally biased region" description="Low complexity" evidence="8">
    <location>
        <begin position="26"/>
        <end position="38"/>
    </location>
</feature>
<sequence>MTMMTPPPIEQQQEDEEMLVPRQELPAAAPAPADAAQPMEVVAQTEPANNTAESQPPEDPQTSRFTWTIENFTRINGKKHYSEPFVVGGRVLIFPKGNNVDHFSMYLDVADSANLPYGWNRYAQFSLAVVNQIHQKYTIRKDTQHQFNARESDWGFTSFMPLGDLYDPSRGYLVNDTVVVEAEVAVRRMVDYWTYDSKKETGFVGLKNQGATCYMNSLLQTLYHIPYFRKAVYHMPTTENDMPSGSIPLALQSLFYKLQYSDNSVATKELTKSFGWDTYDSFMQHDVQELNRVLCEKLEDKMKFSGYSCYDTADLQLDVKGCRDVYASFDKYVEVERLEGDNKYHAEQYGLQDAKKGVLFLDFPPVLQLQLKRFEYDYMRDTMVKINDRYEFPLQLDLDRDDGKYLAPDADRSIRNLYTLHSGGVHGGHYYAFIRPTLSDQWYKFDDERVTKEDTKKALEEQYGGEEELPQINPGFNNTPFKFTKYSNAYMLVYIRESDKDKIMCNVDEKDIAEHLRIRLKKEQEEKEHKKKEKAEAHLYTIIKVARDEDLKEQIGKNIYFDLVDHEKVRSFRIQKQLPFTSFKEEVAKEYGIPVQFQRFWLWAKRQNHTYRPNRPLGPNEEAQSVGQLREVSNKAHNAELKLFLEVETGLDLKPIHPPEKSKEDILLFFKLYNPEKEELCFVGRLFVKSTGKPSEILTKLNEMAGFAPDEEIELYEEIKFEPNVMCEHIDKKLTFRSSQLEDGDIICFQKSPISDGETQVRYPDVPSFLEYVHNRQVVHFRSLEKPKEDDFCLELSKLHTYDDVVERVARQLGLDDPSKIRLTSHNCYSQQPKPQPIRYRGVEHLLDMLVHYNQTSDILYYEVLDIPLPELQCLKTLKVAFHHATKDEVVIHSIRLPKNSTISDVITDLKTKVELSNPDAELRLLEVFYHKIYKIFPPHEKIENINDQYWTLRAEEIPEEEKNLGPHDRLIHVYHFMKDPNQNQIQNFGDPFLLVIREGETAAEILERIQRKLRVTDEEFAKRRDVYGAWEQYLGLEHTDTTPKRSYTANQNRHTFEKPVKIYN</sequence>
<dbReference type="PANTHER" id="PTHR24006:SF771">
    <property type="entry name" value="OS11G0573000 PROTEIN"/>
    <property type="match status" value="1"/>
</dbReference>
<organism evidence="11 12">
    <name type="scientific">Leersia perrieri</name>
    <dbReference type="NCBI Taxonomy" id="77586"/>
    <lineage>
        <taxon>Eukaryota</taxon>
        <taxon>Viridiplantae</taxon>
        <taxon>Streptophyta</taxon>
        <taxon>Embryophyta</taxon>
        <taxon>Tracheophyta</taxon>
        <taxon>Spermatophyta</taxon>
        <taxon>Magnoliopsida</taxon>
        <taxon>Liliopsida</taxon>
        <taxon>Poales</taxon>
        <taxon>Poaceae</taxon>
        <taxon>BOP clade</taxon>
        <taxon>Oryzoideae</taxon>
        <taxon>Oryzeae</taxon>
        <taxon>Oryzinae</taxon>
        <taxon>Leersia</taxon>
    </lineage>
</organism>
<evidence type="ECO:0000256" key="5">
    <source>
        <dbReference type="ARBA" id="ARBA00022786"/>
    </source>
</evidence>
<feature type="domain" description="USP" evidence="10">
    <location>
        <begin position="204"/>
        <end position="497"/>
    </location>
</feature>
<dbReference type="Pfam" id="PF22486">
    <property type="entry name" value="MATH_2"/>
    <property type="match status" value="1"/>
</dbReference>
<dbReference type="GO" id="GO:2000280">
    <property type="term" value="P:regulation of root development"/>
    <property type="evidence" value="ECO:0007669"/>
    <property type="project" value="UniProtKB-ARBA"/>
</dbReference>
<evidence type="ECO:0000256" key="6">
    <source>
        <dbReference type="ARBA" id="ARBA00022801"/>
    </source>
</evidence>
<dbReference type="PANTHER" id="PTHR24006">
    <property type="entry name" value="UBIQUITIN CARBOXYL-TERMINAL HYDROLASE"/>
    <property type="match status" value="1"/>
</dbReference>
<dbReference type="GO" id="GO:0006508">
    <property type="term" value="P:proteolysis"/>
    <property type="evidence" value="ECO:0007669"/>
    <property type="project" value="UniProtKB-KW"/>
</dbReference>
<dbReference type="GO" id="GO:0016579">
    <property type="term" value="P:protein deubiquitination"/>
    <property type="evidence" value="ECO:0007669"/>
    <property type="project" value="InterPro"/>
</dbReference>
<dbReference type="Gene3D" id="3.90.70.10">
    <property type="entry name" value="Cysteine proteinases"/>
    <property type="match status" value="1"/>
</dbReference>
<evidence type="ECO:0000313" key="11">
    <source>
        <dbReference type="EnsemblPlants" id="LPERR12G10280.2"/>
    </source>
</evidence>
<protein>
    <recommendedName>
        <fullName evidence="3">ubiquitinyl hydrolase 1</fullName>
        <ecNumber evidence="3">3.4.19.12</ecNumber>
    </recommendedName>
</protein>
<dbReference type="Pfam" id="PF12436">
    <property type="entry name" value="USP7_ICP0_bdg"/>
    <property type="match status" value="1"/>
</dbReference>
<dbReference type="InterPro" id="IPR002083">
    <property type="entry name" value="MATH/TRAF_dom"/>
</dbReference>
<dbReference type="EC" id="3.4.19.12" evidence="3"/>
<dbReference type="InterPro" id="IPR008974">
    <property type="entry name" value="TRAF-like"/>
</dbReference>
<dbReference type="InterPro" id="IPR029346">
    <property type="entry name" value="USP_C"/>
</dbReference>
<dbReference type="InterPro" id="IPR001394">
    <property type="entry name" value="Peptidase_C19_UCH"/>
</dbReference>
<feature type="compositionally biased region" description="Polar residues" evidence="8">
    <location>
        <begin position="46"/>
        <end position="63"/>
    </location>
</feature>
<evidence type="ECO:0000259" key="9">
    <source>
        <dbReference type="PROSITE" id="PS50144"/>
    </source>
</evidence>
<evidence type="ECO:0000256" key="1">
    <source>
        <dbReference type="ARBA" id="ARBA00000707"/>
    </source>
</evidence>
<dbReference type="GO" id="GO:0009867">
    <property type="term" value="P:jasmonic acid mediated signaling pathway"/>
    <property type="evidence" value="ECO:0007669"/>
    <property type="project" value="UniProtKB-ARBA"/>
</dbReference>
<evidence type="ECO:0000256" key="2">
    <source>
        <dbReference type="ARBA" id="ARBA00009085"/>
    </source>
</evidence>
<evidence type="ECO:0000256" key="7">
    <source>
        <dbReference type="ARBA" id="ARBA00022807"/>
    </source>
</evidence>
<dbReference type="InterPro" id="IPR038765">
    <property type="entry name" value="Papain-like_cys_pep_sf"/>
</dbReference>
<dbReference type="InterPro" id="IPR018200">
    <property type="entry name" value="USP_CS"/>
</dbReference>
<reference evidence="11 12" key="2">
    <citation type="submission" date="2013-12" db="EMBL/GenBank/DDBJ databases">
        <authorList>
            <person name="Yu Y."/>
            <person name="Lee S."/>
            <person name="de Baynast K."/>
            <person name="Wissotski M."/>
            <person name="Liu L."/>
            <person name="Talag J."/>
            <person name="Goicoechea J."/>
            <person name="Angelova A."/>
            <person name="Jetty R."/>
            <person name="Kudrna D."/>
            <person name="Golser W."/>
            <person name="Rivera L."/>
            <person name="Zhang J."/>
            <person name="Wing R."/>
        </authorList>
    </citation>
    <scope>NUCLEOTIDE SEQUENCE</scope>
</reference>
<dbReference type="AlphaFoldDB" id="A0A0D9XZF0"/>
<evidence type="ECO:0000313" key="12">
    <source>
        <dbReference type="Proteomes" id="UP000032180"/>
    </source>
</evidence>
<dbReference type="Proteomes" id="UP000032180">
    <property type="component" value="Chromosome 12"/>
</dbReference>
<dbReference type="Pfam" id="PF14533">
    <property type="entry name" value="USP7_C2"/>
    <property type="match status" value="1"/>
</dbReference>
<dbReference type="GO" id="GO:0004843">
    <property type="term" value="F:cysteine-type deubiquitinase activity"/>
    <property type="evidence" value="ECO:0007669"/>
    <property type="project" value="UniProtKB-EC"/>
</dbReference>
<dbReference type="GO" id="GO:0010078">
    <property type="term" value="P:maintenance of root meristem identity"/>
    <property type="evidence" value="ECO:0007669"/>
    <property type="project" value="UniProtKB-ARBA"/>
</dbReference>
<dbReference type="InterPro" id="IPR028889">
    <property type="entry name" value="USP"/>
</dbReference>
<dbReference type="Gramene" id="LPERR12G10280.2">
    <property type="protein sequence ID" value="LPERR12G10280.2"/>
    <property type="gene ID" value="LPERR12G10280"/>
</dbReference>
<dbReference type="InterPro" id="IPR050164">
    <property type="entry name" value="Peptidase_C19"/>
</dbReference>
<feature type="domain" description="MATH" evidence="9">
    <location>
        <begin position="62"/>
        <end position="184"/>
    </location>
</feature>
<comment type="catalytic activity">
    <reaction evidence="1">
        <text>Thiol-dependent hydrolysis of ester, thioester, amide, peptide and isopeptide bonds formed by the C-terminal Gly of ubiquitin (a 76-residue protein attached to proteins as an intracellular targeting signal).</text>
        <dbReference type="EC" id="3.4.19.12"/>
    </reaction>
</comment>
<dbReference type="SUPFAM" id="SSF49599">
    <property type="entry name" value="TRAF domain-like"/>
    <property type="match status" value="1"/>
</dbReference>
<keyword evidence="6" id="KW-0378">Hydrolase</keyword>
<evidence type="ECO:0000256" key="4">
    <source>
        <dbReference type="ARBA" id="ARBA00022670"/>
    </source>
</evidence>
<dbReference type="EnsemblPlants" id="LPERR12G10280.2">
    <property type="protein sequence ID" value="LPERR12G10280.2"/>
    <property type="gene ID" value="LPERR12G10280"/>
</dbReference>
<keyword evidence="12" id="KW-1185">Reference proteome</keyword>
<dbReference type="Gramene" id="LPERR12G10280.4">
    <property type="protein sequence ID" value="LPERR12G10280.4"/>
    <property type="gene ID" value="LPERR12G10280"/>
</dbReference>
<reference evidence="11 12" key="1">
    <citation type="submission" date="2012-08" db="EMBL/GenBank/DDBJ databases">
        <title>Oryza genome evolution.</title>
        <authorList>
            <person name="Wing R.A."/>
        </authorList>
    </citation>
    <scope>NUCLEOTIDE SEQUENCE</scope>
</reference>
<dbReference type="EnsemblPlants" id="LPERR12G10280.4">
    <property type="protein sequence ID" value="LPERR12G10280.4"/>
    <property type="gene ID" value="LPERR12G10280"/>
</dbReference>
<dbReference type="FunFam" id="2.60.210.10:FF:000005">
    <property type="entry name" value="Ubiquitin carboxyl-terminal hydrolase 13"/>
    <property type="match status" value="1"/>
</dbReference>
<comment type="similarity">
    <text evidence="2">Belongs to the peptidase C19 family.</text>
</comment>
<dbReference type="InterPro" id="IPR024729">
    <property type="entry name" value="USP7_ICP0-binding_dom"/>
</dbReference>
<proteinExistence type="inferred from homology"/>